<accession>A0A2C9V0C3</accession>
<organism evidence="1">
    <name type="scientific">Manihot esculenta</name>
    <name type="common">Cassava</name>
    <name type="synonym">Jatropha manihot</name>
    <dbReference type="NCBI Taxonomy" id="3983"/>
    <lineage>
        <taxon>Eukaryota</taxon>
        <taxon>Viridiplantae</taxon>
        <taxon>Streptophyta</taxon>
        <taxon>Embryophyta</taxon>
        <taxon>Tracheophyta</taxon>
        <taxon>Spermatophyta</taxon>
        <taxon>Magnoliopsida</taxon>
        <taxon>eudicotyledons</taxon>
        <taxon>Gunneridae</taxon>
        <taxon>Pentapetalae</taxon>
        <taxon>rosids</taxon>
        <taxon>fabids</taxon>
        <taxon>Malpighiales</taxon>
        <taxon>Euphorbiaceae</taxon>
        <taxon>Crotonoideae</taxon>
        <taxon>Manihoteae</taxon>
        <taxon>Manihot</taxon>
    </lineage>
</organism>
<evidence type="ECO:0000313" key="1">
    <source>
        <dbReference type="EMBL" id="OAY37502.1"/>
    </source>
</evidence>
<proteinExistence type="predicted"/>
<protein>
    <submittedName>
        <fullName evidence="1">Uncharacterized protein</fullName>
    </submittedName>
</protein>
<reference evidence="1" key="1">
    <citation type="submission" date="2016-02" db="EMBL/GenBank/DDBJ databases">
        <title>WGS assembly of Manihot esculenta.</title>
        <authorList>
            <person name="Bredeson J.V."/>
            <person name="Prochnik S.E."/>
            <person name="Lyons J.B."/>
            <person name="Schmutz J."/>
            <person name="Grimwood J."/>
            <person name="Vrebalov J."/>
            <person name="Bart R.S."/>
            <person name="Amuge T."/>
            <person name="Ferguson M.E."/>
            <person name="Green R."/>
            <person name="Putnam N."/>
            <person name="Stites J."/>
            <person name="Rounsley S."/>
            <person name="Rokhsar D.S."/>
        </authorList>
    </citation>
    <scope>NUCLEOTIDE SEQUENCE [LARGE SCALE GENOMIC DNA]</scope>
    <source>
        <tissue evidence="1">Leaf</tissue>
    </source>
</reference>
<dbReference type="AlphaFoldDB" id="A0A2C9V0C3"/>
<gene>
    <name evidence="1" type="ORF">MANES_11G106500</name>
</gene>
<dbReference type="EMBL" id="CM004397">
    <property type="protein sequence ID" value="OAY37502.1"/>
    <property type="molecule type" value="Genomic_DNA"/>
</dbReference>
<name>A0A2C9V0C3_MANES</name>
<sequence>MDLVPHHLDGTYAVLSSSYKEEIAFLLKHGTRLPWLSLETHFK</sequence>